<dbReference type="InterPro" id="IPR050712">
    <property type="entry name" value="NAD(P)H-dep_reductase"/>
</dbReference>
<dbReference type="SUPFAM" id="SSF52218">
    <property type="entry name" value="Flavoproteins"/>
    <property type="match status" value="1"/>
</dbReference>
<dbReference type="Gene3D" id="3.40.50.360">
    <property type="match status" value="1"/>
</dbReference>
<dbReference type="EMBL" id="JAAGYR010000005">
    <property type="protein sequence ID" value="NEN75428.1"/>
    <property type="molecule type" value="Genomic_DNA"/>
</dbReference>
<reference evidence="2 3" key="1">
    <citation type="submission" date="2020-02" db="EMBL/GenBank/DDBJ databases">
        <title>Pelistega sp. NLN82 were isolated from wild rodents of the Hainan Island.</title>
        <authorList>
            <person name="Niu N."/>
            <person name="Zhou J."/>
        </authorList>
    </citation>
    <scope>NUCLEOTIDE SEQUENCE [LARGE SCALE GENOMIC DNA]</scope>
    <source>
        <strain evidence="2 3">NLN82</strain>
    </source>
</reference>
<dbReference type="AlphaFoldDB" id="A0A6L9Y6K3"/>
<name>A0A6L9Y6K3_9BURK</name>
<comment type="caution">
    <text evidence="2">The sequence shown here is derived from an EMBL/GenBank/DDBJ whole genome shotgun (WGS) entry which is preliminary data.</text>
</comment>
<accession>A0A6L9Y6K3</accession>
<dbReference type="GO" id="GO:0010181">
    <property type="term" value="F:FMN binding"/>
    <property type="evidence" value="ECO:0007669"/>
    <property type="project" value="TreeGrafter"/>
</dbReference>
<dbReference type="InterPro" id="IPR029039">
    <property type="entry name" value="Flavoprotein-like_sf"/>
</dbReference>
<dbReference type="GO" id="GO:0016491">
    <property type="term" value="F:oxidoreductase activity"/>
    <property type="evidence" value="ECO:0007669"/>
    <property type="project" value="InterPro"/>
</dbReference>
<proteinExistence type="predicted"/>
<dbReference type="PANTHER" id="PTHR30543:SF21">
    <property type="entry name" value="NAD(P)H-DEPENDENT FMN REDUCTASE LOT6"/>
    <property type="match status" value="1"/>
</dbReference>
<dbReference type="GO" id="GO:0005829">
    <property type="term" value="C:cytosol"/>
    <property type="evidence" value="ECO:0007669"/>
    <property type="project" value="TreeGrafter"/>
</dbReference>
<dbReference type="Pfam" id="PF03358">
    <property type="entry name" value="FMN_red"/>
    <property type="match status" value="1"/>
</dbReference>
<dbReference type="PANTHER" id="PTHR30543">
    <property type="entry name" value="CHROMATE REDUCTASE"/>
    <property type="match status" value="1"/>
</dbReference>
<evidence type="ECO:0000259" key="1">
    <source>
        <dbReference type="Pfam" id="PF03358"/>
    </source>
</evidence>
<keyword evidence="3" id="KW-1185">Reference proteome</keyword>
<evidence type="ECO:0000313" key="3">
    <source>
        <dbReference type="Proteomes" id="UP000477651"/>
    </source>
</evidence>
<dbReference type="Proteomes" id="UP000477651">
    <property type="component" value="Unassembled WGS sequence"/>
</dbReference>
<sequence length="180" mass="19673">MTKIALIIGSLSQNSLNRSIANHLVNQAPEGVSVEEVIIGDLPLYTQDLDQQMIDVYERVRKQLSEADAVLFVSPEHNRSVPAAVKNLIDIASRPFGKSVWNGKKTAIVTASPGSYGGINSGLHLRQILQSLGAETLNAPELFLSRANTALNDHGEVNDERTVSFLNKFASTFYAWVVKL</sequence>
<gene>
    <name evidence="2" type="ORF">F9B74_03685</name>
</gene>
<feature type="domain" description="NADPH-dependent FMN reductase-like" evidence="1">
    <location>
        <begin position="2"/>
        <end position="148"/>
    </location>
</feature>
<evidence type="ECO:0000313" key="2">
    <source>
        <dbReference type="EMBL" id="NEN75428.1"/>
    </source>
</evidence>
<protein>
    <submittedName>
        <fullName evidence="2">NAD(P)H-dependent oxidoreductase</fullName>
    </submittedName>
</protein>
<organism evidence="2 3">
    <name type="scientific">Pelistega ratti</name>
    <dbReference type="NCBI Taxonomy" id="2652177"/>
    <lineage>
        <taxon>Bacteria</taxon>
        <taxon>Pseudomonadati</taxon>
        <taxon>Pseudomonadota</taxon>
        <taxon>Betaproteobacteria</taxon>
        <taxon>Burkholderiales</taxon>
        <taxon>Alcaligenaceae</taxon>
        <taxon>Pelistega</taxon>
    </lineage>
</organism>
<dbReference type="InterPro" id="IPR005025">
    <property type="entry name" value="FMN_Rdtase-like_dom"/>
</dbReference>